<dbReference type="PROSITE" id="PS00018">
    <property type="entry name" value="EF_HAND_1"/>
    <property type="match status" value="2"/>
</dbReference>
<evidence type="ECO:0000259" key="11">
    <source>
        <dbReference type="PROSITE" id="PS50222"/>
    </source>
</evidence>
<feature type="compositionally biased region" description="Basic and acidic residues" evidence="10">
    <location>
        <begin position="801"/>
        <end position="810"/>
    </location>
</feature>
<feature type="repeat" description="Solcar" evidence="9">
    <location>
        <begin position="527"/>
        <end position="608"/>
    </location>
</feature>
<gene>
    <name evidence="12" type="ORF">CXB51_015523</name>
</gene>
<keyword evidence="6" id="KW-0106">Calcium</keyword>
<dbReference type="PROSITE" id="PS50222">
    <property type="entry name" value="EF_HAND_2"/>
    <property type="match status" value="2"/>
</dbReference>
<evidence type="ECO:0000256" key="9">
    <source>
        <dbReference type="PROSITE-ProRule" id="PRU00282"/>
    </source>
</evidence>
<evidence type="ECO:0000256" key="5">
    <source>
        <dbReference type="ARBA" id="ARBA00022737"/>
    </source>
</evidence>
<evidence type="ECO:0000256" key="6">
    <source>
        <dbReference type="ARBA" id="ARBA00022837"/>
    </source>
</evidence>
<keyword evidence="13" id="KW-1185">Reference proteome</keyword>
<comment type="similarity">
    <text evidence="2">Belongs to the mitochondrial carrier (TC 2.A.29) family.</text>
</comment>
<dbReference type="InterPro" id="IPR018247">
    <property type="entry name" value="EF_Hand_1_Ca_BS"/>
</dbReference>
<dbReference type="InterPro" id="IPR002048">
    <property type="entry name" value="EF_hand_dom"/>
</dbReference>
<dbReference type="OrthoDB" id="276989at2759"/>
<feature type="repeat" description="Solcar" evidence="9">
    <location>
        <begin position="1814"/>
        <end position="1896"/>
    </location>
</feature>
<dbReference type="EMBL" id="JAHUZN010000006">
    <property type="protein sequence ID" value="KAG8490362.1"/>
    <property type="molecule type" value="Genomic_DNA"/>
</dbReference>
<protein>
    <recommendedName>
        <fullName evidence="11">EF-hand domain-containing protein</fullName>
    </recommendedName>
</protein>
<evidence type="ECO:0000256" key="1">
    <source>
        <dbReference type="ARBA" id="ARBA00004448"/>
    </source>
</evidence>
<dbReference type="InterPro" id="IPR018108">
    <property type="entry name" value="MCP_transmembrane"/>
</dbReference>
<evidence type="ECO:0000256" key="2">
    <source>
        <dbReference type="ARBA" id="ARBA00006375"/>
    </source>
</evidence>
<comment type="caution">
    <text evidence="12">The sequence shown here is derived from an EMBL/GenBank/DDBJ whole genome shotgun (WGS) entry which is preliminary data.</text>
</comment>
<dbReference type="PANTHER" id="PTHR45667">
    <property type="entry name" value="S-ADENOSYLMETHIONINE MITOCHONDRIAL CARRIER PROTEIN"/>
    <property type="match status" value="1"/>
</dbReference>
<dbReference type="SUPFAM" id="SSF47473">
    <property type="entry name" value="EF-hand"/>
    <property type="match status" value="3"/>
</dbReference>
<feature type="repeat" description="Solcar" evidence="9">
    <location>
        <begin position="617"/>
        <end position="699"/>
    </location>
</feature>
<dbReference type="Gene3D" id="1.10.238.10">
    <property type="entry name" value="EF-hand"/>
    <property type="match status" value="2"/>
</dbReference>
<dbReference type="SUPFAM" id="SSF103506">
    <property type="entry name" value="Mitochondrial carrier"/>
    <property type="match status" value="3"/>
</dbReference>
<dbReference type="GO" id="GO:0005509">
    <property type="term" value="F:calcium ion binding"/>
    <property type="evidence" value="ECO:0007669"/>
    <property type="project" value="InterPro"/>
</dbReference>
<evidence type="ECO:0000256" key="10">
    <source>
        <dbReference type="SAM" id="MobiDB-lite"/>
    </source>
</evidence>
<dbReference type="FunFam" id="1.50.40.10:FF:000041">
    <property type="entry name" value="Mitochondrial substrate carrier family protein"/>
    <property type="match status" value="2"/>
</dbReference>
<feature type="domain" description="EF-hand" evidence="11">
    <location>
        <begin position="1558"/>
        <end position="1593"/>
    </location>
</feature>
<accession>A0A8J5Z1C6</accession>
<dbReference type="PROSITE" id="PS50920">
    <property type="entry name" value="SOLCAR"/>
    <property type="match status" value="7"/>
</dbReference>
<keyword evidence="4 9" id="KW-0812">Transmembrane</keyword>
<dbReference type="Gene3D" id="1.50.40.10">
    <property type="entry name" value="Mitochondrial carrier domain"/>
    <property type="match status" value="3"/>
</dbReference>
<evidence type="ECO:0000256" key="8">
    <source>
        <dbReference type="ARBA" id="ARBA00023136"/>
    </source>
</evidence>
<organism evidence="12 13">
    <name type="scientific">Gossypium anomalum</name>
    <dbReference type="NCBI Taxonomy" id="47600"/>
    <lineage>
        <taxon>Eukaryota</taxon>
        <taxon>Viridiplantae</taxon>
        <taxon>Streptophyta</taxon>
        <taxon>Embryophyta</taxon>
        <taxon>Tracheophyta</taxon>
        <taxon>Spermatophyta</taxon>
        <taxon>Magnoliopsida</taxon>
        <taxon>eudicotyledons</taxon>
        <taxon>Gunneridae</taxon>
        <taxon>Pentapetalae</taxon>
        <taxon>rosids</taxon>
        <taxon>malvids</taxon>
        <taxon>Malvales</taxon>
        <taxon>Malvaceae</taxon>
        <taxon>Malvoideae</taxon>
        <taxon>Gossypium</taxon>
    </lineage>
</organism>
<dbReference type="GO" id="GO:0005743">
    <property type="term" value="C:mitochondrial inner membrane"/>
    <property type="evidence" value="ECO:0007669"/>
    <property type="project" value="UniProtKB-SubCell"/>
</dbReference>
<comment type="subcellular location">
    <subcellularLocation>
        <location evidence="1">Mitochondrion inner membrane</location>
        <topology evidence="1">Multi-pass membrane protein</topology>
    </subcellularLocation>
</comment>
<dbReference type="Pfam" id="PF13202">
    <property type="entry name" value="EF-hand_5"/>
    <property type="match status" value="2"/>
</dbReference>
<keyword evidence="5" id="KW-0677">Repeat</keyword>
<reference evidence="12 13" key="1">
    <citation type="journal article" date="2021" name="bioRxiv">
        <title>The Gossypium anomalum genome as a resource for cotton improvement and evolutionary analysis of hybrid incompatibility.</title>
        <authorList>
            <person name="Grover C.E."/>
            <person name="Yuan D."/>
            <person name="Arick M.A."/>
            <person name="Miller E.R."/>
            <person name="Hu G."/>
            <person name="Peterson D.G."/>
            <person name="Wendel J.F."/>
            <person name="Udall J.A."/>
        </authorList>
    </citation>
    <scope>NUCLEOTIDE SEQUENCE [LARGE SCALE GENOMIC DNA]</scope>
    <source>
        <strain evidence="12">JFW-Udall</strain>
        <tissue evidence="12">Leaf</tissue>
    </source>
</reference>
<evidence type="ECO:0000256" key="4">
    <source>
        <dbReference type="ARBA" id="ARBA00022692"/>
    </source>
</evidence>
<proteinExistence type="inferred from homology"/>
<keyword evidence="8 9" id="KW-0472">Membrane</keyword>
<feature type="repeat" description="Solcar" evidence="9">
    <location>
        <begin position="850"/>
        <end position="935"/>
    </location>
</feature>
<sequence>MSKSDPIKSNLNWIWFVKEAFSPIELGIKKAAKDLESCWGVSNDKRKKFELIAPLNGSDSDWNGKIQIFSVKNRINVNSRSSCVGSEERMKGLSIKVPMDIFIGMFLPENELNDKKVKAVRKGLKGKDVDTVEGTFMNPLLFAANWSVLVNRFVQAIPSSFESGKEWIWKMDKNKGCLSSCIHDMESKAPIEFKPRESGARFITRNEGLEHNHGQKDVSFECFIGFAFDQLTQNLQKLDYLKAVASILDGRKVNVDGFLGNLKFARVGGVPSGTAGVASSVNEGGEDGVSIGSREATGGNSSQKLPDQMLSVPLSNVERLRITLPAVTLTELTELLPPLSQSSPDHPDKKKLFSVKEFFRYTESEGRRFFEELDRDGDGQVTLEDLEVAMRKRKLPQTYSREFMRQARRNPFSKSFGWKQFLSLMERKEPNILQAYTSLCLSESGTLHKSEILVSLKNAGLPAKEHNAVAMMQCLNMDTEESVSYGQFRNFMLLLPSDRLLQDDPRNIWFEAATAVAVAPAAEIQRENVLKSAFAGGLSCAFSSAVMHPVDTVKTQVQASTTLTYPEIMSKIPQIGLRGLYKGSIPAILGQFSSHGLRTGICEVSKLVLINVAPNLPDIQVESMASFFSTVLGTVARLPCEVLKQRLQAGLYDNVGEALIGTWQQDGLKGFFRGTGATLCRELPFYVAGMGLYTESKKLVQRLIRRELEPWETVVVGAISGGLASVTTTPFDVIKTRMMTTSGARNISMSAVAFSILRHEGPLALFKGAVPRFFWIAPLGAMNFAGYELLRKAMDGNKDVARDQVSEEKSVSSGETGEQRKLPEDLLPNFGTRSSKGFLGFVQRLIRRELEPWETVVVGAISGGLTSVTTTPFDVTKTRMMTTPVARNVSMSAVAFSILRDEGPLALFNGAVPSINHPDIPRNYVKDSANRVTSYIRVPSLQILDSFQVWILILLSLIYSCNRFSFNVAAMDCGQRNRRTKEVTRGFAAKLWNKVKQRFLGITLEDLEVAMRKSKLPQTYSREFMRRARRNPFLKSFGWKQFLSLMERKEPTILRAYTSLCLSESETLHKSQILVSLKKAGLPANEHNAVAMMQCLNVDTEESISYGHFDNFMLLLPSDRLLQDDPRVNLSLNSLSYQTQVQASTTLTFPKIMSKIPQIGLRPWIADIKQACIDQCRSEPPRHPGTVARLPCEVLKQRLAGLYDNVGEALIEKMMSKSDPLESNPIRIRFIKEVFSPLELGNKKAAKDLESCWGVSSDKRKKFELIAPLSGSDSDWNSKVQIFSVKNRIGVNNRSNHVRSEVRMKGLSIKVPMDVFIGMFSPENELNDKKVEAIRKYVDTVEGTCMNRLLFAANWSVLVNRFVEAIPSSFKSGKKRIQKMDKNKECLSSCTRDVESKALFEFKPGESRARVITRNEGLEHNHDRENVLFECFIGFAFDQLTQNLQKLDYLKAVASIWDGRKVDVNGFLGNLKFARVGGVPSGLVGVGTGGREETGGNSSQKLAGLTRNIPLSDVKHLRLTSSMVSPTELTELPLPLGQSLLDHPDKKKLFSVQEFFRYTKSEGRRFFEELDRDGDGQVTLEDLEVAMKKRKLPVKYSREFMRQTRRNPFSKSFGWKQFLSLMERKEPTILEAYTSLCLSESGTLQKSEILASLKNVGLPATEDNAVAMMRFLNAGTEESVSYGHFRNFMLLLPPDRLRQDDPRNIWFKAASVVAVAPPAEVPAISVLKSAIAGGLSCGLSSALMYPIDTVKTQLQASTTLTFLELMSNIPQIGLRGLYKGSIPAILGQFSSNGLRTGISEVSKLVLINVAPNLPDIQVKSMASFLGTVLGTMARLPSEVLKQRLQADLYDNVGEALIGTWKQDGPQAFFRGAGATLCRELPFYVAGMGLYTESKKFTERVIRRELEPWEAVVVGAISGGLVSVISTPFDVIKTRMMTASGGQNVSMSAVAISILRHEGPLALFKGLIPRFFWIAPFGAMNFAGYELLRKAMDGNKDIATD</sequence>
<feature type="domain" description="EF-hand" evidence="11">
    <location>
        <begin position="361"/>
        <end position="396"/>
    </location>
</feature>
<evidence type="ECO:0000256" key="3">
    <source>
        <dbReference type="ARBA" id="ARBA00022448"/>
    </source>
</evidence>
<dbReference type="SMART" id="SM00054">
    <property type="entry name" value="EFh"/>
    <property type="match status" value="2"/>
</dbReference>
<feature type="region of interest" description="Disordered" evidence="10">
    <location>
        <begin position="801"/>
        <end position="826"/>
    </location>
</feature>
<evidence type="ECO:0000313" key="12">
    <source>
        <dbReference type="EMBL" id="KAG8490362.1"/>
    </source>
</evidence>
<dbReference type="Pfam" id="PF00153">
    <property type="entry name" value="Mito_carr"/>
    <property type="match status" value="7"/>
</dbReference>
<dbReference type="Proteomes" id="UP000701853">
    <property type="component" value="Chromosome 6"/>
</dbReference>
<feature type="region of interest" description="Disordered" evidence="10">
    <location>
        <begin position="279"/>
        <end position="307"/>
    </location>
</feature>
<feature type="repeat" description="Solcar" evidence="9">
    <location>
        <begin position="708"/>
        <end position="793"/>
    </location>
</feature>
<evidence type="ECO:0000313" key="13">
    <source>
        <dbReference type="Proteomes" id="UP000701853"/>
    </source>
</evidence>
<feature type="repeat" description="Solcar" evidence="9">
    <location>
        <begin position="1724"/>
        <end position="1805"/>
    </location>
</feature>
<evidence type="ECO:0000256" key="7">
    <source>
        <dbReference type="ARBA" id="ARBA00022989"/>
    </source>
</evidence>
<dbReference type="InterPro" id="IPR023395">
    <property type="entry name" value="MCP_dom_sf"/>
</dbReference>
<name>A0A8J5Z1C6_9ROSI</name>
<dbReference type="InterPro" id="IPR011992">
    <property type="entry name" value="EF-hand-dom_pair"/>
</dbReference>
<keyword evidence="3" id="KW-0813">Transport</keyword>
<feature type="repeat" description="Solcar" evidence="9">
    <location>
        <begin position="1905"/>
        <end position="1990"/>
    </location>
</feature>
<keyword evidence="7" id="KW-1133">Transmembrane helix</keyword>